<dbReference type="AlphaFoldDB" id="B1FDU7"/>
<dbReference type="PATRIC" id="fig|396596.7.peg.5546"/>
<comment type="similarity">
    <text evidence="4 9">Belongs to the rubredoxin family.</text>
</comment>
<dbReference type="InterPro" id="IPR050526">
    <property type="entry name" value="Rubredoxin_ET"/>
</dbReference>
<sequence length="90" mass="10054">MFGEITVLLRLSSVGRAADGMTDFLHPERPMSEVIEYQSWVCLICGWVYNEAEGLPDEGIPAGTRFADIPADWRCPLCDVGKEDFVVVDF</sequence>
<dbReference type="GO" id="GO:0009055">
    <property type="term" value="F:electron transfer activity"/>
    <property type="evidence" value="ECO:0007669"/>
    <property type="project" value="TreeGrafter"/>
</dbReference>
<evidence type="ECO:0000256" key="9">
    <source>
        <dbReference type="RuleBase" id="RU003820"/>
    </source>
</evidence>
<dbReference type="FunFam" id="2.20.28.10:FF:000001">
    <property type="entry name" value="Rubredoxin"/>
    <property type="match status" value="1"/>
</dbReference>
<accession>B1FDU7</accession>
<evidence type="ECO:0000313" key="12">
    <source>
        <dbReference type="Proteomes" id="UP000005463"/>
    </source>
</evidence>
<proteinExistence type="inferred from homology"/>
<keyword evidence="5" id="KW-0813">Transport</keyword>
<evidence type="ECO:0000256" key="1">
    <source>
        <dbReference type="ARBA" id="ARBA00001965"/>
    </source>
</evidence>
<dbReference type="InterPro" id="IPR018527">
    <property type="entry name" value="Rubredoxin_Fe_BS"/>
</dbReference>
<dbReference type="SUPFAM" id="SSF57802">
    <property type="entry name" value="Rubredoxin-like"/>
    <property type="match status" value="1"/>
</dbReference>
<dbReference type="InterPro" id="IPR024935">
    <property type="entry name" value="Rubredoxin_dom"/>
</dbReference>
<name>B1FDU7_9BURK</name>
<reference evidence="11 12" key="1">
    <citation type="submission" date="2008-03" db="EMBL/GenBank/DDBJ databases">
        <title>Sequencing of the draft genome and assembly of Burkholderia ambifaria IOP40-10.</title>
        <authorList>
            <consortium name="US DOE Joint Genome Institute (JGI-PGF)"/>
            <person name="Copeland A."/>
            <person name="Lucas S."/>
            <person name="Lapidus A."/>
            <person name="Glavina del Rio T."/>
            <person name="Dalin E."/>
            <person name="Tice H."/>
            <person name="Bruce D."/>
            <person name="Goodwin L."/>
            <person name="Pitluck S."/>
            <person name="Larimer F."/>
            <person name="Land M.L."/>
            <person name="Hauser L."/>
            <person name="Tiedje J."/>
            <person name="Richardson P."/>
        </authorList>
    </citation>
    <scope>NUCLEOTIDE SEQUENCE [LARGE SCALE GENOMIC DNA]</scope>
    <source>
        <strain evidence="11 12">IOP40-10</strain>
    </source>
</reference>
<keyword evidence="7 9" id="KW-0249">Electron transport</keyword>
<keyword evidence="8 9" id="KW-0408">Iron</keyword>
<evidence type="ECO:0000313" key="11">
    <source>
        <dbReference type="EMBL" id="EDT04237.1"/>
    </source>
</evidence>
<dbReference type="PANTHER" id="PTHR47627:SF1">
    <property type="entry name" value="RUBREDOXIN-1-RELATED"/>
    <property type="match status" value="1"/>
</dbReference>
<keyword evidence="6 9" id="KW-0479">Metal-binding</keyword>
<evidence type="ECO:0000256" key="7">
    <source>
        <dbReference type="ARBA" id="ARBA00022982"/>
    </source>
</evidence>
<organism evidence="11 12">
    <name type="scientific">Burkholderia ambifaria IOP40-10</name>
    <dbReference type="NCBI Taxonomy" id="396596"/>
    <lineage>
        <taxon>Bacteria</taxon>
        <taxon>Pseudomonadati</taxon>
        <taxon>Pseudomonadota</taxon>
        <taxon>Betaproteobacteria</taxon>
        <taxon>Burkholderiales</taxon>
        <taxon>Burkholderiaceae</taxon>
        <taxon>Burkholderia</taxon>
        <taxon>Burkholderia cepacia complex</taxon>
    </lineage>
</organism>
<evidence type="ECO:0000256" key="5">
    <source>
        <dbReference type="ARBA" id="ARBA00022448"/>
    </source>
</evidence>
<comment type="function">
    <text evidence="2">Involved in the hydrocarbon hydroxylating system, which transfers electrons from NADH to rubredoxin reductase and then through rubredoxin to alkane 1 monooxygenase.</text>
</comment>
<evidence type="ECO:0000256" key="2">
    <source>
        <dbReference type="ARBA" id="ARBA00002792"/>
    </source>
</evidence>
<dbReference type="PROSITE" id="PS00202">
    <property type="entry name" value="RUBREDOXIN"/>
    <property type="match status" value="1"/>
</dbReference>
<comment type="pathway">
    <text evidence="3">Hydrocarbon metabolism; alkane degradation.</text>
</comment>
<protein>
    <recommendedName>
        <fullName evidence="9">Rubredoxin</fullName>
    </recommendedName>
</protein>
<dbReference type="InterPro" id="IPR024934">
    <property type="entry name" value="Rubredoxin-like_dom"/>
</dbReference>
<dbReference type="Proteomes" id="UP000005463">
    <property type="component" value="Unassembled WGS sequence"/>
</dbReference>
<evidence type="ECO:0000259" key="10">
    <source>
        <dbReference type="PROSITE" id="PS50903"/>
    </source>
</evidence>
<dbReference type="PANTHER" id="PTHR47627">
    <property type="entry name" value="RUBREDOXIN"/>
    <property type="match status" value="1"/>
</dbReference>
<dbReference type="PROSITE" id="PS50903">
    <property type="entry name" value="RUBREDOXIN_LIKE"/>
    <property type="match status" value="1"/>
</dbReference>
<dbReference type="PRINTS" id="PR00163">
    <property type="entry name" value="RUBREDOXIN"/>
</dbReference>
<dbReference type="CDD" id="cd00730">
    <property type="entry name" value="rubredoxin"/>
    <property type="match status" value="1"/>
</dbReference>
<comment type="cofactor">
    <cofactor evidence="1 9">
        <name>Fe(3+)</name>
        <dbReference type="ChEBI" id="CHEBI:29034"/>
    </cofactor>
</comment>
<evidence type="ECO:0000256" key="8">
    <source>
        <dbReference type="ARBA" id="ARBA00023004"/>
    </source>
</evidence>
<evidence type="ECO:0000256" key="6">
    <source>
        <dbReference type="ARBA" id="ARBA00022723"/>
    </source>
</evidence>
<evidence type="ECO:0000256" key="4">
    <source>
        <dbReference type="ARBA" id="ARBA00005337"/>
    </source>
</evidence>
<gene>
    <name evidence="11" type="ORF">BamIOP4010DRAFT_2206</name>
</gene>
<feature type="domain" description="Rubredoxin-like" evidence="10">
    <location>
        <begin position="37"/>
        <end position="88"/>
    </location>
</feature>
<comment type="caution">
    <text evidence="11">The sequence shown here is derived from an EMBL/GenBank/DDBJ whole genome shotgun (WGS) entry which is preliminary data.</text>
</comment>
<evidence type="ECO:0000256" key="3">
    <source>
        <dbReference type="ARBA" id="ARBA00004933"/>
    </source>
</evidence>
<dbReference type="GO" id="GO:0043448">
    <property type="term" value="P:alkane catabolic process"/>
    <property type="evidence" value="ECO:0007669"/>
    <property type="project" value="TreeGrafter"/>
</dbReference>
<dbReference type="Pfam" id="PF00301">
    <property type="entry name" value="Rubredoxin"/>
    <property type="match status" value="1"/>
</dbReference>
<dbReference type="GO" id="GO:0005506">
    <property type="term" value="F:iron ion binding"/>
    <property type="evidence" value="ECO:0007669"/>
    <property type="project" value="UniProtKB-UniRule"/>
</dbReference>
<dbReference type="EMBL" id="ABLC01000042">
    <property type="protein sequence ID" value="EDT04237.1"/>
    <property type="molecule type" value="Genomic_DNA"/>
</dbReference>
<dbReference type="Gene3D" id="2.20.28.10">
    <property type="match status" value="1"/>
</dbReference>